<dbReference type="EMBL" id="JAKOGI010000708">
    <property type="protein sequence ID" value="KAJ8431209.1"/>
    <property type="molecule type" value="Genomic_DNA"/>
</dbReference>
<organism evidence="3 4">
    <name type="scientific">Carnegiea gigantea</name>
    <dbReference type="NCBI Taxonomy" id="171969"/>
    <lineage>
        <taxon>Eukaryota</taxon>
        <taxon>Viridiplantae</taxon>
        <taxon>Streptophyta</taxon>
        <taxon>Embryophyta</taxon>
        <taxon>Tracheophyta</taxon>
        <taxon>Spermatophyta</taxon>
        <taxon>Magnoliopsida</taxon>
        <taxon>eudicotyledons</taxon>
        <taxon>Gunneridae</taxon>
        <taxon>Pentapetalae</taxon>
        <taxon>Caryophyllales</taxon>
        <taxon>Cactineae</taxon>
        <taxon>Cactaceae</taxon>
        <taxon>Cactoideae</taxon>
        <taxon>Echinocereeae</taxon>
        <taxon>Carnegiea</taxon>
    </lineage>
</organism>
<protein>
    <recommendedName>
        <fullName evidence="2">Aminotransferase-like plant mobile domain-containing protein</fullName>
    </recommendedName>
</protein>
<comment type="caution">
    <text evidence="3">The sequence shown here is derived from an EMBL/GenBank/DDBJ whole genome shotgun (WGS) entry which is preliminary data.</text>
</comment>
<dbReference type="PANTHER" id="PTHR36607:SF20">
    <property type="entry name" value="AMINOTRANSFERASE-LIKE PLANT MOBILE DOMAIN-CONTAINING PROTEIN"/>
    <property type="match status" value="1"/>
</dbReference>
<dbReference type="Pfam" id="PF10536">
    <property type="entry name" value="PMD"/>
    <property type="match status" value="1"/>
</dbReference>
<dbReference type="PANTHER" id="PTHR36607">
    <property type="entry name" value="1,2-DIHYDROXY-3-KETO-5-METHYLTHIOPENTENE DIOXYGENASE 4"/>
    <property type="match status" value="1"/>
</dbReference>
<gene>
    <name evidence="3" type="ORF">Cgig2_020320</name>
</gene>
<evidence type="ECO:0000256" key="1">
    <source>
        <dbReference type="SAM" id="MobiDB-lite"/>
    </source>
</evidence>
<feature type="region of interest" description="Disordered" evidence="1">
    <location>
        <begin position="271"/>
        <end position="290"/>
    </location>
</feature>
<dbReference type="AlphaFoldDB" id="A0A9Q1JUC5"/>
<evidence type="ECO:0000313" key="4">
    <source>
        <dbReference type="Proteomes" id="UP001153076"/>
    </source>
</evidence>
<dbReference type="InterPro" id="IPR019557">
    <property type="entry name" value="AminoTfrase-like_pln_mobile"/>
</dbReference>
<proteinExistence type="predicted"/>
<accession>A0A9Q1JUC5</accession>
<reference evidence="3" key="1">
    <citation type="submission" date="2022-04" db="EMBL/GenBank/DDBJ databases">
        <title>Carnegiea gigantea Genome sequencing and assembly v2.</title>
        <authorList>
            <person name="Copetti D."/>
            <person name="Sanderson M.J."/>
            <person name="Burquez A."/>
            <person name="Wojciechowski M.F."/>
        </authorList>
    </citation>
    <scope>NUCLEOTIDE SEQUENCE</scope>
    <source>
        <strain evidence="3">SGP5-SGP5p</strain>
        <tissue evidence="3">Aerial part</tissue>
    </source>
</reference>
<evidence type="ECO:0000313" key="3">
    <source>
        <dbReference type="EMBL" id="KAJ8431209.1"/>
    </source>
</evidence>
<keyword evidence="4" id="KW-1185">Reference proteome</keyword>
<name>A0A9Q1JUC5_9CARY</name>
<evidence type="ECO:0000259" key="2">
    <source>
        <dbReference type="Pfam" id="PF10536"/>
    </source>
</evidence>
<dbReference type="OrthoDB" id="694455at2759"/>
<dbReference type="Proteomes" id="UP001153076">
    <property type="component" value="Unassembled WGS sequence"/>
</dbReference>
<feature type="domain" description="Aminotransferase-like plant mobile" evidence="2">
    <location>
        <begin position="174"/>
        <end position="362"/>
    </location>
</feature>
<sequence>MDGTLGDERAPLQDGQKCNYGPYYRRSTSLQSLNVTSSSTLTSILVKKVRIRQAKLHYRRNDENRSVDVSKDYENYFNATILEKVNTERHGEERYPVDDEFYPALHRLLTARRTWGLTFEFRGCSTFMVGVMEWTKRVLVRCEEPLKRAVYPNLSITLMQMYGGLFVNFGGPLTNTLHHGAGEVGISLYDLERIGGLPILGAIYEEFLLPNKDLAGHNKYPTTVVELLWIHAELCEFHKVKNIYYDLWLNHFYGEYLVYFAYGEQTNSEKEKVETNKRRPLHVSRQERETDSNVTAEGELAAFLALWLSRFVLPHGKEVIRPKTFVMAALMASGQRISLSPMVFGCIYHSLGEAASDPDHPGKANISFPSYYVIGWLAELFPCLYHRCPDSDYLGYFPTLLRYAGLLSNKLSLPQAKHIFKDGRYLSLRGSSYREDSCNG</sequence>